<dbReference type="Proteomes" id="UP000488299">
    <property type="component" value="Unassembled WGS sequence"/>
</dbReference>
<dbReference type="InterPro" id="IPR016454">
    <property type="entry name" value="Cysteine_dSase"/>
</dbReference>
<dbReference type="PANTHER" id="PTHR11601">
    <property type="entry name" value="CYSTEINE DESULFURYLASE FAMILY MEMBER"/>
    <property type="match status" value="1"/>
</dbReference>
<evidence type="ECO:0000256" key="9">
    <source>
        <dbReference type="ARBA" id="ARBA00050776"/>
    </source>
</evidence>
<dbReference type="Gene3D" id="3.40.640.10">
    <property type="entry name" value="Type I PLP-dependent aspartate aminotransferase-like (Major domain)"/>
    <property type="match status" value="1"/>
</dbReference>
<dbReference type="InterPro" id="IPR000192">
    <property type="entry name" value="Aminotrans_V_dom"/>
</dbReference>
<organism evidence="12 13">
    <name type="scientific">Rudanella paleaurantiibacter</name>
    <dbReference type="NCBI Taxonomy" id="2614655"/>
    <lineage>
        <taxon>Bacteria</taxon>
        <taxon>Pseudomonadati</taxon>
        <taxon>Bacteroidota</taxon>
        <taxon>Cytophagia</taxon>
        <taxon>Cytophagales</taxon>
        <taxon>Cytophagaceae</taxon>
        <taxon>Rudanella</taxon>
    </lineage>
</organism>
<dbReference type="Gene3D" id="3.90.1150.10">
    <property type="entry name" value="Aspartate Aminotransferase, domain 1"/>
    <property type="match status" value="1"/>
</dbReference>
<feature type="domain" description="Aminotransferase class V" evidence="11">
    <location>
        <begin position="9"/>
        <end position="383"/>
    </location>
</feature>
<dbReference type="SUPFAM" id="SSF53383">
    <property type="entry name" value="PLP-dependent transferases"/>
    <property type="match status" value="1"/>
</dbReference>
<evidence type="ECO:0000256" key="1">
    <source>
        <dbReference type="ARBA" id="ARBA00001933"/>
    </source>
</evidence>
<dbReference type="EC" id="2.8.1.7" evidence="3"/>
<keyword evidence="12" id="KW-0032">Aminotransferase</keyword>
<dbReference type="PIRSF" id="PIRSF005572">
    <property type="entry name" value="NifS"/>
    <property type="match status" value="1"/>
</dbReference>
<keyword evidence="4 12" id="KW-0808">Transferase</keyword>
<dbReference type="PANTHER" id="PTHR11601:SF34">
    <property type="entry name" value="CYSTEINE DESULFURASE"/>
    <property type="match status" value="1"/>
</dbReference>
<keyword evidence="13" id="KW-1185">Reference proteome</keyword>
<evidence type="ECO:0000256" key="7">
    <source>
        <dbReference type="ARBA" id="ARBA00023004"/>
    </source>
</evidence>
<reference evidence="12 13" key="1">
    <citation type="submission" date="2019-10" db="EMBL/GenBank/DDBJ databases">
        <title>Rudanella paleaurantiibacter sp. nov., isolated from sludge.</title>
        <authorList>
            <person name="Xu S.Q."/>
        </authorList>
    </citation>
    <scope>NUCLEOTIDE SEQUENCE [LARGE SCALE GENOMIC DNA]</scope>
    <source>
        <strain evidence="12 13">HX-22-17</strain>
    </source>
</reference>
<comment type="catalytic activity">
    <reaction evidence="9">
        <text>(sulfur carrier)-H + L-cysteine = (sulfur carrier)-SH + L-alanine</text>
        <dbReference type="Rhea" id="RHEA:43892"/>
        <dbReference type="Rhea" id="RHEA-COMP:14737"/>
        <dbReference type="Rhea" id="RHEA-COMP:14739"/>
        <dbReference type="ChEBI" id="CHEBI:29917"/>
        <dbReference type="ChEBI" id="CHEBI:35235"/>
        <dbReference type="ChEBI" id="CHEBI:57972"/>
        <dbReference type="ChEBI" id="CHEBI:64428"/>
        <dbReference type="EC" id="2.8.1.7"/>
    </reaction>
</comment>
<dbReference type="GO" id="GO:0051536">
    <property type="term" value="F:iron-sulfur cluster binding"/>
    <property type="evidence" value="ECO:0007669"/>
    <property type="project" value="UniProtKB-KW"/>
</dbReference>
<evidence type="ECO:0000256" key="2">
    <source>
        <dbReference type="ARBA" id="ARBA00006490"/>
    </source>
</evidence>
<proteinExistence type="inferred from homology"/>
<dbReference type="GO" id="GO:0008483">
    <property type="term" value="F:transaminase activity"/>
    <property type="evidence" value="ECO:0007669"/>
    <property type="project" value="UniProtKB-KW"/>
</dbReference>
<evidence type="ECO:0000256" key="4">
    <source>
        <dbReference type="ARBA" id="ARBA00022679"/>
    </source>
</evidence>
<dbReference type="InterPro" id="IPR015424">
    <property type="entry name" value="PyrdxlP-dep_Trfase"/>
</dbReference>
<dbReference type="InterPro" id="IPR015422">
    <property type="entry name" value="PyrdxlP-dep_Trfase_small"/>
</dbReference>
<evidence type="ECO:0000313" key="12">
    <source>
        <dbReference type="EMBL" id="KAB7733005.1"/>
    </source>
</evidence>
<dbReference type="GO" id="GO:0031071">
    <property type="term" value="F:cysteine desulfurase activity"/>
    <property type="evidence" value="ECO:0007669"/>
    <property type="project" value="UniProtKB-EC"/>
</dbReference>
<protein>
    <recommendedName>
        <fullName evidence="3">cysteine desulfurase</fullName>
        <ecNumber evidence="3">2.8.1.7</ecNumber>
    </recommendedName>
</protein>
<name>A0A7J5U5G0_9BACT</name>
<dbReference type="PROSITE" id="PS00595">
    <property type="entry name" value="AA_TRANSFER_CLASS_5"/>
    <property type="match status" value="1"/>
</dbReference>
<dbReference type="Gene3D" id="1.10.260.50">
    <property type="match status" value="1"/>
</dbReference>
<evidence type="ECO:0000256" key="6">
    <source>
        <dbReference type="ARBA" id="ARBA00022898"/>
    </source>
</evidence>
<evidence type="ECO:0000313" key="13">
    <source>
        <dbReference type="Proteomes" id="UP000488299"/>
    </source>
</evidence>
<dbReference type="InterPro" id="IPR020578">
    <property type="entry name" value="Aminotrans_V_PyrdxlP_BS"/>
</dbReference>
<evidence type="ECO:0000256" key="8">
    <source>
        <dbReference type="ARBA" id="ARBA00023014"/>
    </source>
</evidence>
<keyword evidence="6" id="KW-0663">Pyridoxal phosphate</keyword>
<keyword evidence="5" id="KW-0479">Metal-binding</keyword>
<dbReference type="AlphaFoldDB" id="A0A7J5U5G0"/>
<keyword evidence="7" id="KW-0408">Iron</keyword>
<sequence>MIPSTSDSVYLDNAATTRLDPEVLEAMLPLMTEQFGNPSSIHSHGRRVRSAIEKARKTVASLLNTSPAEIFFTSGGTEADNTAIMGSIETYGITHAITSPLEHHAVLHTLEHAAKEGLITLDLVQVGPDGTLDLNHLEALLKKGRDEYANGSLVSLMHGNNEIANLLPLEQVGAMCREYGAVFHSDTVQTMGHYRHDLQTLPVDFIVGAAHKFHGPKGVGFLYANGDTRASRGPIHPFIHGGSQERNQRGGTENVYGIIGLAKALEIAYRDMDVHRQHIQGLKKRMIERLRERFDDVRFNGASADCDNSLYTVLNVSLPQSDMSDMLLFNLDIAKISASGGSACSSGSNIGSHVLAALPGLDPNRGYVRFSFGKYNTIEEIDYAVDTLVGLYNKEFSL</sequence>
<dbReference type="GO" id="GO:0046872">
    <property type="term" value="F:metal ion binding"/>
    <property type="evidence" value="ECO:0007669"/>
    <property type="project" value="UniProtKB-KW"/>
</dbReference>
<comment type="similarity">
    <text evidence="2">Belongs to the class-V pyridoxal-phosphate-dependent aminotransferase family. NifS/IscS subfamily.</text>
</comment>
<evidence type="ECO:0000256" key="5">
    <source>
        <dbReference type="ARBA" id="ARBA00022723"/>
    </source>
</evidence>
<accession>A0A7J5U5G0</accession>
<evidence type="ECO:0000256" key="3">
    <source>
        <dbReference type="ARBA" id="ARBA00012239"/>
    </source>
</evidence>
<gene>
    <name evidence="12" type="ORF">F5984_03415</name>
</gene>
<evidence type="ECO:0000256" key="10">
    <source>
        <dbReference type="RuleBase" id="RU004504"/>
    </source>
</evidence>
<dbReference type="RefSeq" id="WP_152122775.1">
    <property type="nucleotide sequence ID" value="NZ_WELI01000001.1"/>
</dbReference>
<dbReference type="InterPro" id="IPR015421">
    <property type="entry name" value="PyrdxlP-dep_Trfase_major"/>
</dbReference>
<dbReference type="Pfam" id="PF00266">
    <property type="entry name" value="Aminotran_5"/>
    <property type="match status" value="1"/>
</dbReference>
<keyword evidence="8" id="KW-0411">Iron-sulfur</keyword>
<comment type="cofactor">
    <cofactor evidence="1 10">
        <name>pyridoxal 5'-phosphate</name>
        <dbReference type="ChEBI" id="CHEBI:597326"/>
    </cofactor>
</comment>
<dbReference type="EMBL" id="WELI01000001">
    <property type="protein sequence ID" value="KAB7733005.1"/>
    <property type="molecule type" value="Genomic_DNA"/>
</dbReference>
<comment type="caution">
    <text evidence="12">The sequence shown here is derived from an EMBL/GenBank/DDBJ whole genome shotgun (WGS) entry which is preliminary data.</text>
</comment>
<evidence type="ECO:0000259" key="11">
    <source>
        <dbReference type="Pfam" id="PF00266"/>
    </source>
</evidence>